<feature type="domain" description="ADAMTS/ADAMTS-like Spacer 1" evidence="7">
    <location>
        <begin position="29"/>
        <end position="140"/>
    </location>
</feature>
<sequence>VGCDGVVGSTKLVDACGVCGGDNSTCRVVSGLFTRPQLPVGYNLIAQIPRGACNITISELKQSRNYLALRRSDGNYVINGNWAINWSGVYEAVGTRFTYRRQDANNGEIIEAPGPLMEPVDLMVIYQQPNPGIKYEYMLPMKLGDPTPALMSAPSVPRSDADNGIIAPPLLVPAGTESQRQGNYHPGHQNATPVGDEATRPQPRIRGRKRKFVWKIIGYTECTKTCGGGTQMSLVKCVKEHNQQVVLDRRCSHHEKPLTQTVRCSVKPCPAEWVGGEWSECSVTCGEGIQKRDLMCKQEISPTLTMKVVEGACLTPPVLPRTQKCALPPCPQTQQQEEPRNSRWQAGQWGKCSVACGQGFRSRSVKCLGPGNENADDCPQDGKPEHEETCDMGHCPAGAYASWFYTKWTQQCSEDCGTGVQTRKVHCSGPGLDSCDASSKPDESRACSSDKQCSGKWFSGPWGQCSSGCGHGHQTRDVICATFLRGQYRVALDMNCPSGLRPETERPCEEKPCSPEWFFTDWT</sequence>
<feature type="non-terminal residue" evidence="8">
    <location>
        <position position="1"/>
    </location>
</feature>
<dbReference type="Proteomes" id="UP000027135">
    <property type="component" value="Unassembled WGS sequence"/>
</dbReference>
<protein>
    <recommendedName>
        <fullName evidence="7">ADAMTS/ADAMTS-like Spacer 1 domain-containing protein</fullName>
    </recommendedName>
</protein>
<keyword evidence="4" id="KW-0677">Repeat</keyword>
<evidence type="ECO:0000256" key="1">
    <source>
        <dbReference type="ARBA" id="ARBA00004302"/>
    </source>
</evidence>
<keyword evidence="5" id="KW-0084">Basement membrane</keyword>
<accession>A0A067RBW0</accession>
<keyword evidence="5" id="KW-0272">Extracellular matrix</keyword>
<keyword evidence="2" id="KW-0964">Secreted</keyword>
<evidence type="ECO:0000256" key="5">
    <source>
        <dbReference type="ARBA" id="ARBA00022869"/>
    </source>
</evidence>
<gene>
    <name evidence="8" type="ORF">L798_05516</name>
</gene>
<dbReference type="FunFam" id="2.20.100.10:FF:000005">
    <property type="entry name" value="ADAM metallopeptidase with thrombospondin type 1 motif 9"/>
    <property type="match status" value="2"/>
</dbReference>
<dbReference type="Gene3D" id="2.20.100.10">
    <property type="entry name" value="Thrombospondin type-1 (TSP1) repeat"/>
    <property type="match status" value="5"/>
</dbReference>
<dbReference type="GO" id="GO:0004222">
    <property type="term" value="F:metalloendopeptidase activity"/>
    <property type="evidence" value="ECO:0007669"/>
    <property type="project" value="TreeGrafter"/>
</dbReference>
<dbReference type="GO" id="GO:0030198">
    <property type="term" value="P:extracellular matrix organization"/>
    <property type="evidence" value="ECO:0007669"/>
    <property type="project" value="TreeGrafter"/>
</dbReference>
<evidence type="ECO:0000313" key="8">
    <source>
        <dbReference type="EMBL" id="KDR20349.1"/>
    </source>
</evidence>
<evidence type="ECO:0000313" key="9">
    <source>
        <dbReference type="Proteomes" id="UP000027135"/>
    </source>
</evidence>
<dbReference type="InterPro" id="IPR010294">
    <property type="entry name" value="ADAMTS_spacer1"/>
</dbReference>
<dbReference type="PROSITE" id="PS50092">
    <property type="entry name" value="TSP1"/>
    <property type="match status" value="5"/>
</dbReference>
<dbReference type="InterPro" id="IPR050439">
    <property type="entry name" value="ADAMTS_ADAMTS-like"/>
</dbReference>
<evidence type="ECO:0000256" key="6">
    <source>
        <dbReference type="SAM" id="MobiDB-lite"/>
    </source>
</evidence>
<dbReference type="FunCoup" id="A0A067RBW0">
    <property type="interactions" value="35"/>
</dbReference>
<proteinExistence type="predicted"/>
<comment type="subcellular location">
    <subcellularLocation>
        <location evidence="1">Secreted</location>
        <location evidence="1">Extracellular space</location>
        <location evidence="1">Extracellular matrix</location>
        <location evidence="1">Basement membrane</location>
    </subcellularLocation>
</comment>
<dbReference type="InParanoid" id="A0A067RBW0"/>
<dbReference type="Pfam" id="PF05986">
    <property type="entry name" value="ADAMTS_spacer1"/>
    <property type="match status" value="1"/>
</dbReference>
<name>A0A067RBW0_ZOONE</name>
<dbReference type="Gene3D" id="2.60.120.830">
    <property type="match status" value="1"/>
</dbReference>
<evidence type="ECO:0000256" key="3">
    <source>
        <dbReference type="ARBA" id="ARBA00022729"/>
    </source>
</evidence>
<keyword evidence="9" id="KW-1185">Reference proteome</keyword>
<dbReference type="GO" id="GO:0006508">
    <property type="term" value="P:proteolysis"/>
    <property type="evidence" value="ECO:0007669"/>
    <property type="project" value="TreeGrafter"/>
</dbReference>
<dbReference type="AlphaFoldDB" id="A0A067RBW0"/>
<organism evidence="8 9">
    <name type="scientific">Zootermopsis nevadensis</name>
    <name type="common">Dampwood termite</name>
    <dbReference type="NCBI Taxonomy" id="136037"/>
    <lineage>
        <taxon>Eukaryota</taxon>
        <taxon>Metazoa</taxon>
        <taxon>Ecdysozoa</taxon>
        <taxon>Arthropoda</taxon>
        <taxon>Hexapoda</taxon>
        <taxon>Insecta</taxon>
        <taxon>Pterygota</taxon>
        <taxon>Neoptera</taxon>
        <taxon>Polyneoptera</taxon>
        <taxon>Dictyoptera</taxon>
        <taxon>Blattodea</taxon>
        <taxon>Blattoidea</taxon>
        <taxon>Termitoidae</taxon>
        <taxon>Termopsidae</taxon>
        <taxon>Zootermopsis</taxon>
    </lineage>
</organism>
<dbReference type="OMA" id="HCVNRIS"/>
<dbReference type="InterPro" id="IPR036383">
    <property type="entry name" value="TSP1_rpt_sf"/>
</dbReference>
<reference evidence="8 9" key="1">
    <citation type="journal article" date="2014" name="Nat. Commun.">
        <title>Molecular traces of alternative social organization in a termite genome.</title>
        <authorList>
            <person name="Terrapon N."/>
            <person name="Li C."/>
            <person name="Robertson H.M."/>
            <person name="Ji L."/>
            <person name="Meng X."/>
            <person name="Booth W."/>
            <person name="Chen Z."/>
            <person name="Childers C.P."/>
            <person name="Glastad K.M."/>
            <person name="Gokhale K."/>
            <person name="Gowin J."/>
            <person name="Gronenberg W."/>
            <person name="Hermansen R.A."/>
            <person name="Hu H."/>
            <person name="Hunt B.G."/>
            <person name="Huylmans A.K."/>
            <person name="Khalil S.M."/>
            <person name="Mitchell R.D."/>
            <person name="Munoz-Torres M.C."/>
            <person name="Mustard J.A."/>
            <person name="Pan H."/>
            <person name="Reese J.T."/>
            <person name="Scharf M.E."/>
            <person name="Sun F."/>
            <person name="Vogel H."/>
            <person name="Xiao J."/>
            <person name="Yang W."/>
            <person name="Yang Z."/>
            <person name="Yang Z."/>
            <person name="Zhou J."/>
            <person name="Zhu J."/>
            <person name="Brent C.S."/>
            <person name="Elsik C.G."/>
            <person name="Goodisman M.A."/>
            <person name="Liberles D.A."/>
            <person name="Roe R.M."/>
            <person name="Vargo E.L."/>
            <person name="Vilcinskas A."/>
            <person name="Wang J."/>
            <person name="Bornberg-Bauer E."/>
            <person name="Korb J."/>
            <person name="Zhang G."/>
            <person name="Liebig J."/>
        </authorList>
    </citation>
    <scope>NUCLEOTIDE SEQUENCE [LARGE SCALE GENOMIC DNA]</scope>
    <source>
        <tissue evidence="8">Whole organism</tissue>
    </source>
</reference>
<keyword evidence="3" id="KW-0732">Signal</keyword>
<dbReference type="EMBL" id="KK852607">
    <property type="protein sequence ID" value="KDR20349.1"/>
    <property type="molecule type" value="Genomic_DNA"/>
</dbReference>
<evidence type="ECO:0000256" key="2">
    <source>
        <dbReference type="ARBA" id="ARBA00022525"/>
    </source>
</evidence>
<dbReference type="SUPFAM" id="SSF82895">
    <property type="entry name" value="TSP-1 type 1 repeat"/>
    <property type="match status" value="5"/>
</dbReference>
<dbReference type="FunFam" id="2.60.120.830:FF:000001">
    <property type="entry name" value="A disintegrin and metalloproteinase with thrombospondin motifs 1"/>
    <property type="match status" value="1"/>
</dbReference>
<dbReference type="GO" id="GO:0005604">
    <property type="term" value="C:basement membrane"/>
    <property type="evidence" value="ECO:0007669"/>
    <property type="project" value="UniProtKB-SubCell"/>
</dbReference>
<dbReference type="eggNOG" id="KOG4597">
    <property type="taxonomic scope" value="Eukaryota"/>
</dbReference>
<dbReference type="InterPro" id="IPR000884">
    <property type="entry name" value="TSP1_rpt"/>
</dbReference>
<dbReference type="SMART" id="SM00209">
    <property type="entry name" value="TSP1"/>
    <property type="match status" value="5"/>
</dbReference>
<evidence type="ECO:0000256" key="4">
    <source>
        <dbReference type="ARBA" id="ARBA00022737"/>
    </source>
</evidence>
<dbReference type="PANTHER" id="PTHR13723">
    <property type="entry name" value="ADAMTS A DISINTEGRIN AND METALLOPROTEASE WITH THROMBOSPONDIN MOTIFS PROTEASE"/>
    <property type="match status" value="1"/>
</dbReference>
<dbReference type="Pfam" id="PF19030">
    <property type="entry name" value="TSP1_ADAMTS"/>
    <property type="match status" value="5"/>
</dbReference>
<evidence type="ECO:0000259" key="7">
    <source>
        <dbReference type="Pfam" id="PF05986"/>
    </source>
</evidence>
<feature type="non-terminal residue" evidence="8">
    <location>
        <position position="523"/>
    </location>
</feature>
<feature type="region of interest" description="Disordered" evidence="6">
    <location>
        <begin position="176"/>
        <end position="201"/>
    </location>
</feature>
<dbReference type="PANTHER" id="PTHR13723:SF305">
    <property type="entry name" value="PROTEIN MADD-4"/>
    <property type="match status" value="1"/>
</dbReference>